<evidence type="ECO:0000256" key="10">
    <source>
        <dbReference type="PROSITE-ProRule" id="PRU01198"/>
    </source>
</evidence>
<feature type="binding site" evidence="9">
    <location>
        <position position="52"/>
    </location>
    <ligand>
        <name>NADP(+)</name>
        <dbReference type="ChEBI" id="CHEBI:58349"/>
    </ligand>
</feature>
<dbReference type="SUPFAM" id="SSF51735">
    <property type="entry name" value="NAD(P)-binding Rossmann-fold domains"/>
    <property type="match status" value="1"/>
</dbReference>
<dbReference type="Gene3D" id="6.10.240.10">
    <property type="match status" value="1"/>
</dbReference>
<evidence type="ECO:0000259" key="11">
    <source>
        <dbReference type="PROSITE" id="PS51850"/>
    </source>
</evidence>
<dbReference type="NCBIfam" id="TIGR00465">
    <property type="entry name" value="ilvC"/>
    <property type="match status" value="1"/>
</dbReference>
<dbReference type="PANTHER" id="PTHR21371">
    <property type="entry name" value="KETOL-ACID REDUCTOISOMERASE, MITOCHONDRIAL"/>
    <property type="match status" value="1"/>
</dbReference>
<dbReference type="HAMAP" id="MF_00435">
    <property type="entry name" value="IlvC"/>
    <property type="match status" value="1"/>
</dbReference>
<dbReference type="PROSITE" id="PS51851">
    <property type="entry name" value="KARI_C"/>
    <property type="match status" value="1"/>
</dbReference>
<comment type="cofactor">
    <cofactor evidence="9">
        <name>Mg(2+)</name>
        <dbReference type="ChEBI" id="CHEBI:18420"/>
    </cofactor>
    <text evidence="9">Binds 2 magnesium ions per subunit.</text>
</comment>
<keyword evidence="7 9" id="KW-0560">Oxidoreductase</keyword>
<reference evidence="14" key="1">
    <citation type="journal article" date="2019" name="Int. J. Syst. Evol. Microbiol.">
        <title>The Global Catalogue of Microorganisms (GCM) 10K type strain sequencing project: providing services to taxonomists for standard genome sequencing and annotation.</title>
        <authorList>
            <consortium name="The Broad Institute Genomics Platform"/>
            <consortium name="The Broad Institute Genome Sequencing Center for Infectious Disease"/>
            <person name="Wu L."/>
            <person name="Ma J."/>
        </authorList>
    </citation>
    <scope>NUCLEOTIDE SEQUENCE [LARGE SCALE GENOMIC DNA]</scope>
    <source>
        <strain evidence="14">CGMCC 4.7106</strain>
    </source>
</reference>
<feature type="binding site" evidence="9 10">
    <location>
        <position position="232"/>
    </location>
    <ligand>
        <name>Mg(2+)</name>
        <dbReference type="ChEBI" id="CHEBI:18420"/>
        <label>2</label>
    </ligand>
</feature>
<dbReference type="InterPro" id="IPR013116">
    <property type="entry name" value="KARI_N"/>
</dbReference>
<keyword evidence="6 9" id="KW-0460">Magnesium</keyword>
<dbReference type="Pfam" id="PF01450">
    <property type="entry name" value="KARI_C"/>
    <property type="match status" value="1"/>
</dbReference>
<evidence type="ECO:0000313" key="13">
    <source>
        <dbReference type="EMBL" id="MFD2255345.1"/>
    </source>
</evidence>
<evidence type="ECO:0000313" key="14">
    <source>
        <dbReference type="Proteomes" id="UP001597375"/>
    </source>
</evidence>
<dbReference type="SUPFAM" id="SSF48179">
    <property type="entry name" value="6-phosphogluconate dehydrogenase C-terminal domain-like"/>
    <property type="match status" value="1"/>
</dbReference>
<dbReference type="InterPro" id="IPR000506">
    <property type="entry name" value="KARI_C"/>
</dbReference>
<evidence type="ECO:0000256" key="9">
    <source>
        <dbReference type="HAMAP-Rule" id="MF_00435"/>
    </source>
</evidence>
<feature type="binding site" evidence="9 10">
    <location>
        <position position="192"/>
    </location>
    <ligand>
        <name>Mg(2+)</name>
        <dbReference type="ChEBI" id="CHEBI:18420"/>
        <label>1</label>
    </ligand>
</feature>
<feature type="binding site" evidence="9 10">
    <location>
        <position position="196"/>
    </location>
    <ligand>
        <name>Mg(2+)</name>
        <dbReference type="ChEBI" id="CHEBI:18420"/>
        <label>1</label>
    </ligand>
</feature>
<feature type="binding site" evidence="9">
    <location>
        <position position="135"/>
    </location>
    <ligand>
        <name>NADP(+)</name>
        <dbReference type="ChEBI" id="CHEBI:58349"/>
    </ligand>
</feature>
<comment type="pathway">
    <text evidence="1 9">Amino-acid biosynthesis; L-valine biosynthesis; L-valine from pyruvate: step 2/4.</text>
</comment>
<keyword evidence="9" id="KW-0521">NADP</keyword>
<name>A0ABW5D4B2_9BACT</name>
<dbReference type="PIRSF" id="PIRSF000116">
    <property type="entry name" value="IlvC_gammaproteo"/>
    <property type="match status" value="1"/>
</dbReference>
<feature type="binding site" evidence="9 10">
    <location>
        <position position="253"/>
    </location>
    <ligand>
        <name>substrate</name>
    </ligand>
</feature>
<evidence type="ECO:0000259" key="12">
    <source>
        <dbReference type="PROSITE" id="PS51851"/>
    </source>
</evidence>
<dbReference type="NCBIfam" id="NF009940">
    <property type="entry name" value="PRK13403.1"/>
    <property type="match status" value="1"/>
</dbReference>
<comment type="caution">
    <text evidence="9">Lacks conserved residue(s) required for the propagation of feature annotation.</text>
</comment>
<organism evidence="13 14">
    <name type="scientific">Luteolibacter algae</name>
    <dbReference type="NCBI Taxonomy" id="454151"/>
    <lineage>
        <taxon>Bacteria</taxon>
        <taxon>Pseudomonadati</taxon>
        <taxon>Verrucomicrobiota</taxon>
        <taxon>Verrucomicrobiia</taxon>
        <taxon>Verrucomicrobiales</taxon>
        <taxon>Verrucomicrobiaceae</taxon>
        <taxon>Luteolibacter</taxon>
    </lineage>
</organism>
<dbReference type="EC" id="1.1.1.86" evidence="9"/>
<feature type="binding site" evidence="9">
    <location>
        <begin position="26"/>
        <end position="29"/>
    </location>
    <ligand>
        <name>NADP(+)</name>
        <dbReference type="ChEBI" id="CHEBI:58349"/>
    </ligand>
</feature>
<protein>
    <recommendedName>
        <fullName evidence="9">Ketol-acid reductoisomerase (NADP(+))</fullName>
        <shortName evidence="9">KARI</shortName>
        <ecNumber evidence="9">1.1.1.86</ecNumber>
    </recommendedName>
    <alternativeName>
        <fullName evidence="9">Acetohydroxy-acid isomeroreductase</fullName>
        <shortName evidence="9">AHIR</shortName>
    </alternativeName>
    <alternativeName>
        <fullName evidence="9">Alpha-keto-beta-hydroxylacyl reductoisomerase</fullName>
    </alternativeName>
</protein>
<evidence type="ECO:0000256" key="5">
    <source>
        <dbReference type="ARBA" id="ARBA00022723"/>
    </source>
</evidence>
<dbReference type="Proteomes" id="UP001597375">
    <property type="component" value="Unassembled WGS sequence"/>
</dbReference>
<keyword evidence="5 9" id="KW-0479">Metal-binding</keyword>
<dbReference type="NCBIfam" id="NF004017">
    <property type="entry name" value="PRK05479.1"/>
    <property type="match status" value="1"/>
</dbReference>
<keyword evidence="14" id="KW-1185">Reference proteome</keyword>
<dbReference type="Gene3D" id="3.40.50.720">
    <property type="entry name" value="NAD(P)-binding Rossmann-like Domain"/>
    <property type="match status" value="1"/>
</dbReference>
<proteinExistence type="inferred from homology"/>
<dbReference type="InterPro" id="IPR014359">
    <property type="entry name" value="KARI_prok"/>
</dbReference>
<evidence type="ECO:0000256" key="2">
    <source>
        <dbReference type="ARBA" id="ARBA00004885"/>
    </source>
</evidence>
<evidence type="ECO:0000256" key="4">
    <source>
        <dbReference type="ARBA" id="ARBA00022605"/>
    </source>
</evidence>
<feature type="binding site" evidence="9 10">
    <location>
        <position position="192"/>
    </location>
    <ligand>
        <name>Mg(2+)</name>
        <dbReference type="ChEBI" id="CHEBI:18420"/>
        <label>2</label>
    </ligand>
</feature>
<dbReference type="EMBL" id="JBHUIT010000002">
    <property type="protein sequence ID" value="MFD2255345.1"/>
    <property type="molecule type" value="Genomic_DNA"/>
</dbReference>
<feature type="domain" description="KARI N-terminal Rossmann" evidence="11">
    <location>
        <begin position="3"/>
        <end position="183"/>
    </location>
</feature>
<evidence type="ECO:0000256" key="1">
    <source>
        <dbReference type="ARBA" id="ARBA00004864"/>
    </source>
</evidence>
<feature type="binding site" evidence="9 10">
    <location>
        <position position="228"/>
    </location>
    <ligand>
        <name>Mg(2+)</name>
        <dbReference type="ChEBI" id="CHEBI:18420"/>
        <label>2</label>
    </ligand>
</feature>
<comment type="similarity">
    <text evidence="3 9 10">Belongs to the ketol-acid reductoisomerase family.</text>
</comment>
<evidence type="ECO:0000256" key="7">
    <source>
        <dbReference type="ARBA" id="ARBA00023002"/>
    </source>
</evidence>
<evidence type="ECO:0000256" key="6">
    <source>
        <dbReference type="ARBA" id="ARBA00022842"/>
    </source>
</evidence>
<comment type="catalytic activity">
    <reaction evidence="9">
        <text>(2R,3R)-2,3-dihydroxy-3-methylpentanoate + NADP(+) = (S)-2-ethyl-2-hydroxy-3-oxobutanoate + NADPH + H(+)</text>
        <dbReference type="Rhea" id="RHEA:13493"/>
        <dbReference type="ChEBI" id="CHEBI:15378"/>
        <dbReference type="ChEBI" id="CHEBI:49256"/>
        <dbReference type="ChEBI" id="CHEBI:49258"/>
        <dbReference type="ChEBI" id="CHEBI:57783"/>
        <dbReference type="ChEBI" id="CHEBI:58349"/>
        <dbReference type="EC" id="1.1.1.86"/>
    </reaction>
</comment>
<accession>A0ABW5D4B2</accession>
<evidence type="ECO:0000256" key="3">
    <source>
        <dbReference type="ARBA" id="ARBA00010318"/>
    </source>
</evidence>
<keyword evidence="8 9" id="KW-0100">Branched-chain amino acid biosynthesis</keyword>
<sequence length="348" mass="37835">MAAKIYTNKDANLTSLKKKTLAVIGFGSQGHAHALNLKDSGLNVIIGLYKKSKSREVAQKLGFEVMDTADAVKAADVIFVATPDTVIPEVYNKDIAPHLTKGKTLLFSHGFAVHFKTIEVPEDVDVILVAPKGPGHTVRSQFVDGKGVPGLIAVHQDVSGKAHKTALAWARGVGCTRAGVFETNFREETVTDLFGEQVVLCGGASALVKAGFEVLVEAGYQPEMAYFECLHELKLIVDLMNESGIAGMRFSISETAEYGDVTVGPKIIDASVKKRMEKQLKVIEDGKFAKEWTKEYETGCKNFNALRKEGADHQIEKVGEKLRSTMSWIKQTKLKKGASQASYVSSSK</sequence>
<comment type="caution">
    <text evidence="13">The sequence shown here is derived from an EMBL/GenBank/DDBJ whole genome shotgun (WGS) entry which is preliminary data.</text>
</comment>
<dbReference type="PROSITE" id="PS51850">
    <property type="entry name" value="KARI_N"/>
    <property type="match status" value="1"/>
</dbReference>
<comment type="function">
    <text evidence="9">Involved in the biosynthesis of branched-chain amino acids (BCAA). Catalyzes an alkyl-migration followed by a ketol-acid reduction of (S)-2-acetolactate (S2AL) to yield (R)-2,3-dihydroxy-isovalerate. In the isomerase reaction, S2AL is rearranged via a Mg-dependent methyl migration to produce 3-hydroxy-3-methyl-2-ketobutyrate (HMKB). In the reductase reaction, this 2-ketoacid undergoes a metal-dependent reduction by NADPH to yield (R)-2,3-dihydroxy-isovalerate.</text>
</comment>
<keyword evidence="4 9" id="KW-0028">Amino-acid biosynthesis</keyword>
<dbReference type="InterPro" id="IPR013023">
    <property type="entry name" value="KARI"/>
</dbReference>
<evidence type="ECO:0000256" key="8">
    <source>
        <dbReference type="ARBA" id="ARBA00023304"/>
    </source>
</evidence>
<feature type="domain" description="KARI C-terminal knotted" evidence="12">
    <location>
        <begin position="184"/>
        <end position="329"/>
    </location>
</feature>
<gene>
    <name evidence="9 13" type="primary">ilvC</name>
    <name evidence="13" type="ORF">ACFSSA_01535</name>
</gene>
<comment type="catalytic activity">
    <reaction evidence="9">
        <text>(2R)-2,3-dihydroxy-3-methylbutanoate + NADP(+) = (2S)-2-acetolactate + NADPH + H(+)</text>
        <dbReference type="Rhea" id="RHEA:22068"/>
        <dbReference type="ChEBI" id="CHEBI:15378"/>
        <dbReference type="ChEBI" id="CHEBI:49072"/>
        <dbReference type="ChEBI" id="CHEBI:57783"/>
        <dbReference type="ChEBI" id="CHEBI:58349"/>
        <dbReference type="ChEBI" id="CHEBI:58476"/>
        <dbReference type="EC" id="1.1.1.86"/>
    </reaction>
</comment>
<dbReference type="PANTHER" id="PTHR21371:SF1">
    <property type="entry name" value="KETOL-ACID REDUCTOISOMERASE, MITOCHONDRIAL"/>
    <property type="match status" value="1"/>
</dbReference>
<comment type="pathway">
    <text evidence="2 9">Amino-acid biosynthesis; L-isoleucine biosynthesis; L-isoleucine from 2-oxobutanoate: step 2/4.</text>
</comment>
<feature type="active site" evidence="9">
    <location>
        <position position="109"/>
    </location>
</feature>
<feature type="binding site" evidence="9">
    <location>
        <position position="54"/>
    </location>
    <ligand>
        <name>NADP(+)</name>
        <dbReference type="ChEBI" id="CHEBI:58349"/>
    </ligand>
</feature>
<dbReference type="GO" id="GO:0004455">
    <property type="term" value="F:ketol-acid reductoisomerase activity"/>
    <property type="evidence" value="ECO:0007669"/>
    <property type="project" value="UniProtKB-EC"/>
</dbReference>
<dbReference type="InterPro" id="IPR036291">
    <property type="entry name" value="NAD(P)-bd_dom_sf"/>
</dbReference>
<dbReference type="RefSeq" id="WP_386818005.1">
    <property type="nucleotide sequence ID" value="NZ_JBHUIT010000002.1"/>
</dbReference>
<dbReference type="Pfam" id="PF07991">
    <property type="entry name" value="KARI_N"/>
    <property type="match status" value="1"/>
</dbReference>
<dbReference type="InterPro" id="IPR008927">
    <property type="entry name" value="6-PGluconate_DH-like_C_sf"/>
</dbReference>